<sequence length="134" mass="15208">MQTVRTLRLVFLCFSVAYCGRTRIPTDEEVEMAYTLLNKVFPPTRGPVKVVHRIDQVTYSGEEDKYTLKFMAVDSTCQTLLAGMDQKDCAPVSYPTKENFKYFIGNIKKTGSGYEVLGGSFRNPEAVEFLEVDR</sequence>
<evidence type="ECO:0008006" key="5">
    <source>
        <dbReference type="Google" id="ProtNLM"/>
    </source>
</evidence>
<evidence type="ECO:0000256" key="1">
    <source>
        <dbReference type="SAM" id="SignalP"/>
    </source>
</evidence>
<keyword evidence="1" id="KW-0732">Signal</keyword>
<keyword evidence="4" id="KW-1185">Reference proteome</keyword>
<organism evidence="3">
    <name type="scientific">Trichuris suis</name>
    <name type="common">pig whipworm</name>
    <dbReference type="NCBI Taxonomy" id="68888"/>
    <lineage>
        <taxon>Eukaryota</taxon>
        <taxon>Metazoa</taxon>
        <taxon>Ecdysozoa</taxon>
        <taxon>Nematoda</taxon>
        <taxon>Enoplea</taxon>
        <taxon>Dorylaimia</taxon>
        <taxon>Trichinellida</taxon>
        <taxon>Trichuridae</taxon>
        <taxon>Trichuris</taxon>
    </lineage>
</organism>
<protein>
    <recommendedName>
        <fullName evidence="5">Cystatin domain-containing protein</fullName>
    </recommendedName>
</protein>
<evidence type="ECO:0000313" key="4">
    <source>
        <dbReference type="Proteomes" id="UP000030764"/>
    </source>
</evidence>
<dbReference type="Proteomes" id="UP000030764">
    <property type="component" value="Unassembled WGS sequence"/>
</dbReference>
<gene>
    <name evidence="2" type="ORF">M513_03477</name>
    <name evidence="3" type="ORF">M514_03477</name>
</gene>
<accession>A0A085NDN8</accession>
<proteinExistence type="predicted"/>
<evidence type="ECO:0000313" key="2">
    <source>
        <dbReference type="EMBL" id="KFD55729.1"/>
    </source>
</evidence>
<dbReference type="AlphaFoldDB" id="A0A085NDN8"/>
<name>A0A085NDN8_9BILA</name>
<dbReference type="Proteomes" id="UP000030758">
    <property type="component" value="Unassembled WGS sequence"/>
</dbReference>
<reference evidence="3 4" key="1">
    <citation type="journal article" date="2014" name="Nat. Genet.">
        <title>Genome and transcriptome of the porcine whipworm Trichuris suis.</title>
        <authorList>
            <person name="Jex A.R."/>
            <person name="Nejsum P."/>
            <person name="Schwarz E.M."/>
            <person name="Hu L."/>
            <person name="Young N.D."/>
            <person name="Hall R.S."/>
            <person name="Korhonen P.K."/>
            <person name="Liao S."/>
            <person name="Thamsborg S."/>
            <person name="Xia J."/>
            <person name="Xu P."/>
            <person name="Wang S."/>
            <person name="Scheerlinck J.P."/>
            <person name="Hofmann A."/>
            <person name="Sternberg P.W."/>
            <person name="Wang J."/>
            <person name="Gasser R.B."/>
        </authorList>
    </citation>
    <scope>NUCLEOTIDE SEQUENCE [LARGE SCALE GENOMIC DNA]</scope>
    <source>
        <strain evidence="3">DCEP-RM93F</strain>
        <strain evidence="2">DCEP-RM93M</strain>
    </source>
</reference>
<dbReference type="EMBL" id="KL367513">
    <property type="protein sequence ID" value="KFD67584.1"/>
    <property type="molecule type" value="Genomic_DNA"/>
</dbReference>
<evidence type="ECO:0000313" key="3">
    <source>
        <dbReference type="EMBL" id="KFD67584.1"/>
    </source>
</evidence>
<feature type="signal peptide" evidence="1">
    <location>
        <begin position="1"/>
        <end position="19"/>
    </location>
</feature>
<dbReference type="EMBL" id="KL363198">
    <property type="protein sequence ID" value="KFD55729.1"/>
    <property type="molecule type" value="Genomic_DNA"/>
</dbReference>
<feature type="chain" id="PRO_5010405376" description="Cystatin domain-containing protein" evidence="1">
    <location>
        <begin position="20"/>
        <end position="134"/>
    </location>
</feature>